<feature type="compositionally biased region" description="Polar residues" evidence="1">
    <location>
        <begin position="144"/>
        <end position="159"/>
    </location>
</feature>
<feature type="compositionally biased region" description="Low complexity" evidence="1">
    <location>
        <begin position="44"/>
        <end position="54"/>
    </location>
</feature>
<reference evidence="2" key="1">
    <citation type="journal article" date="2022" name="bioRxiv">
        <title>Sequencing and chromosome-scale assembly of the giantPleurodeles waltlgenome.</title>
        <authorList>
            <person name="Brown T."/>
            <person name="Elewa A."/>
            <person name="Iarovenko S."/>
            <person name="Subramanian E."/>
            <person name="Araus A.J."/>
            <person name="Petzold A."/>
            <person name="Susuki M."/>
            <person name="Suzuki K.-i.T."/>
            <person name="Hayashi T."/>
            <person name="Toyoda A."/>
            <person name="Oliveira C."/>
            <person name="Osipova E."/>
            <person name="Leigh N.D."/>
            <person name="Simon A."/>
            <person name="Yun M.H."/>
        </authorList>
    </citation>
    <scope>NUCLEOTIDE SEQUENCE</scope>
    <source>
        <strain evidence="2">20211129_DDA</strain>
        <tissue evidence="2">Liver</tissue>
    </source>
</reference>
<evidence type="ECO:0000256" key="1">
    <source>
        <dbReference type="SAM" id="MobiDB-lite"/>
    </source>
</evidence>
<comment type="caution">
    <text evidence="2">The sequence shown here is derived from an EMBL/GenBank/DDBJ whole genome shotgun (WGS) entry which is preliminary data.</text>
</comment>
<sequence>MPWRLQGPPRAACTADRWTQGPTSPRAALRPDPATHRCSSRLVAPARGLGPAALRLRRSAPRQEHREAPAEPQQRGTFLGRHRATTQGRQAARQKGRHSAQAAASRAHLLLTPAPVTRLCPPARRFHRRPGPPGAPRRPGRLAQSSSRPHSPQLESQSRVGGLGGGARKNTSAHAAILATPQRWLVSFSLHKREQKRIPCGAGGLG</sequence>
<name>A0AAV7LH61_PLEWA</name>
<proteinExistence type="predicted"/>
<gene>
    <name evidence="2" type="ORF">NDU88_002944</name>
</gene>
<dbReference type="Proteomes" id="UP001066276">
    <property type="component" value="Chromosome 11"/>
</dbReference>
<protein>
    <submittedName>
        <fullName evidence="2">Uncharacterized protein</fullName>
    </submittedName>
</protein>
<accession>A0AAV7LH61</accession>
<feature type="compositionally biased region" description="Low complexity" evidence="1">
    <location>
        <begin position="99"/>
        <end position="110"/>
    </location>
</feature>
<organism evidence="2 3">
    <name type="scientific">Pleurodeles waltl</name>
    <name type="common">Iberian ribbed newt</name>
    <dbReference type="NCBI Taxonomy" id="8319"/>
    <lineage>
        <taxon>Eukaryota</taxon>
        <taxon>Metazoa</taxon>
        <taxon>Chordata</taxon>
        <taxon>Craniata</taxon>
        <taxon>Vertebrata</taxon>
        <taxon>Euteleostomi</taxon>
        <taxon>Amphibia</taxon>
        <taxon>Batrachia</taxon>
        <taxon>Caudata</taxon>
        <taxon>Salamandroidea</taxon>
        <taxon>Salamandridae</taxon>
        <taxon>Pleurodelinae</taxon>
        <taxon>Pleurodeles</taxon>
    </lineage>
</organism>
<keyword evidence="3" id="KW-1185">Reference proteome</keyword>
<dbReference type="EMBL" id="JANPWB010000015">
    <property type="protein sequence ID" value="KAJ1089800.1"/>
    <property type="molecule type" value="Genomic_DNA"/>
</dbReference>
<evidence type="ECO:0000313" key="3">
    <source>
        <dbReference type="Proteomes" id="UP001066276"/>
    </source>
</evidence>
<evidence type="ECO:0000313" key="2">
    <source>
        <dbReference type="EMBL" id="KAJ1089800.1"/>
    </source>
</evidence>
<feature type="region of interest" description="Disordered" evidence="1">
    <location>
        <begin position="1"/>
        <end position="171"/>
    </location>
</feature>
<dbReference type="AlphaFoldDB" id="A0AAV7LH61"/>